<evidence type="ECO:0000313" key="2">
    <source>
        <dbReference type="Proteomes" id="UP000595498"/>
    </source>
</evidence>
<gene>
    <name evidence="1" type="ORF">I6I98_04615</name>
</gene>
<proteinExistence type="predicted"/>
<evidence type="ECO:0000313" key="1">
    <source>
        <dbReference type="EMBL" id="QQT54544.1"/>
    </source>
</evidence>
<organism evidence="1 2">
    <name type="scientific">Sphingobacterium multivorum</name>
    <dbReference type="NCBI Taxonomy" id="28454"/>
    <lineage>
        <taxon>Bacteria</taxon>
        <taxon>Pseudomonadati</taxon>
        <taxon>Bacteroidota</taxon>
        <taxon>Sphingobacteriia</taxon>
        <taxon>Sphingobacteriales</taxon>
        <taxon>Sphingobacteriaceae</taxon>
        <taxon>Sphingobacterium</taxon>
    </lineage>
</organism>
<sequence length="72" mass="8349">MVYFESFDEGNEGFMDIYAFSLVDPDKPFGVIHSFYSIADALEFAEAIYKASSNKYTSAGMIQEEYRDYMER</sequence>
<protein>
    <submittedName>
        <fullName evidence="1">Uncharacterized protein</fullName>
    </submittedName>
</protein>
<name>A0ABX7CR33_SPHMU</name>
<keyword evidence="2" id="KW-1185">Reference proteome</keyword>
<reference evidence="1 2" key="1">
    <citation type="submission" date="2021-01" db="EMBL/GenBank/DDBJ databases">
        <title>FDA dAtabase for Regulatory Grade micrObial Sequences (FDA-ARGOS): Supporting development and validation of Infectious Disease Dx tests.</title>
        <authorList>
            <person name="Sproer C."/>
            <person name="Gronow S."/>
            <person name="Severitt S."/>
            <person name="Schroder I."/>
            <person name="Tallon L."/>
            <person name="Sadzewicz L."/>
            <person name="Zhao X."/>
            <person name="Boylan J."/>
            <person name="Ott S."/>
            <person name="Bowen H."/>
            <person name="Vavikolanu K."/>
            <person name="Mehta A."/>
            <person name="Aluvathingal J."/>
            <person name="Nadendla S."/>
            <person name="Lowell S."/>
            <person name="Myers T."/>
            <person name="Yan Y."/>
            <person name="Sichtig H."/>
        </authorList>
    </citation>
    <scope>NUCLEOTIDE SEQUENCE [LARGE SCALE GENOMIC DNA]</scope>
    <source>
        <strain evidence="1 2">FDAARGOS_1141</strain>
    </source>
</reference>
<dbReference type="EMBL" id="CP068224">
    <property type="protein sequence ID" value="QQT54544.1"/>
    <property type="molecule type" value="Genomic_DNA"/>
</dbReference>
<dbReference type="Proteomes" id="UP000595498">
    <property type="component" value="Chromosome"/>
</dbReference>
<accession>A0ABX7CR33</accession>